<accession>A0AAW5HMK3</accession>
<dbReference type="GO" id="GO:0003676">
    <property type="term" value="F:nucleic acid binding"/>
    <property type="evidence" value="ECO:0007669"/>
    <property type="project" value="InterPro"/>
</dbReference>
<feature type="compositionally biased region" description="Basic and acidic residues" evidence="1">
    <location>
        <begin position="519"/>
        <end position="529"/>
    </location>
</feature>
<evidence type="ECO:0000313" key="3">
    <source>
        <dbReference type="EMBL" id="MCO1623295.1"/>
    </source>
</evidence>
<dbReference type="Gene3D" id="3.30.420.10">
    <property type="entry name" value="Ribonuclease H-like superfamily/Ribonuclease H"/>
    <property type="match status" value="1"/>
</dbReference>
<dbReference type="EMBL" id="JAMHFX010000219">
    <property type="protein sequence ID" value="MCO1623295.1"/>
    <property type="molecule type" value="Genomic_DNA"/>
</dbReference>
<feature type="compositionally biased region" description="Basic and acidic residues" evidence="1">
    <location>
        <begin position="494"/>
        <end position="512"/>
    </location>
</feature>
<dbReference type="Pfam" id="PF09299">
    <property type="entry name" value="Mu-transpos_C"/>
    <property type="match status" value="1"/>
</dbReference>
<feature type="region of interest" description="Disordered" evidence="1">
    <location>
        <begin position="476"/>
        <end position="556"/>
    </location>
</feature>
<dbReference type="Proteomes" id="UP001202943">
    <property type="component" value="Unassembled WGS sequence"/>
</dbReference>
<dbReference type="SUPFAM" id="SSF53098">
    <property type="entry name" value="Ribonuclease H-like"/>
    <property type="match status" value="1"/>
</dbReference>
<name>A0AAW5HMK3_PSEPU</name>
<dbReference type="PROSITE" id="PS50994">
    <property type="entry name" value="INTEGRASE"/>
    <property type="match status" value="1"/>
</dbReference>
<dbReference type="RefSeq" id="WP_252461112.1">
    <property type="nucleotide sequence ID" value="NZ_JAMHFX010000219.1"/>
</dbReference>
<reference evidence="3" key="1">
    <citation type="submission" date="2022-05" db="EMBL/GenBank/DDBJ databases">
        <authorList>
            <person name="Yi M."/>
        </authorList>
    </citation>
    <scope>NUCLEOTIDE SEQUENCE</scope>
    <source>
        <strain evidence="3">DS2</strain>
    </source>
</reference>
<feature type="domain" description="Integrase catalytic" evidence="2">
    <location>
        <begin position="181"/>
        <end position="376"/>
    </location>
</feature>
<organism evidence="3 4">
    <name type="scientific">Pseudomonas putida</name>
    <name type="common">Arthrobacter siderocapsulatus</name>
    <dbReference type="NCBI Taxonomy" id="303"/>
    <lineage>
        <taxon>Bacteria</taxon>
        <taxon>Pseudomonadati</taxon>
        <taxon>Pseudomonadota</taxon>
        <taxon>Gammaproteobacteria</taxon>
        <taxon>Pseudomonadales</taxon>
        <taxon>Pseudomonadaceae</taxon>
        <taxon>Pseudomonas</taxon>
    </lineage>
</organism>
<dbReference type="GO" id="GO:0015074">
    <property type="term" value="P:DNA integration"/>
    <property type="evidence" value="ECO:0007669"/>
    <property type="project" value="InterPro"/>
</dbReference>
<dbReference type="InterPro" id="IPR036397">
    <property type="entry name" value="RNaseH_sf"/>
</dbReference>
<protein>
    <submittedName>
        <fullName evidence="3">Transposase family protein</fullName>
    </submittedName>
</protein>
<sequence length="589" mass="67706">MNDEKNGGGSNEIMLDIRSGPKTLERHYEARKRYEVIMDYLGGRLVRQRAIDILQVSRSHFQRLLAKCRGAVNYKALVKEKSGRKFGSLRGRSDSLSLIEEMFKKHFHSTRTFAGVWAACQVEADVRKMPRPSYYLVKRWIRSQDSTLIFKLKNGEDAAKQKLDLRDGYKKTVRALEWVQIDHTPMDLLVVDEDDRTQVLGRPYISLAICLHTRAILGFYISLLPPSAVSVAMLMETIVLPKNDLLKGWGLPEDLWPMYGKPEVIHSDNAKEFVSDVFVLNAKSFDITVLHRAIGRKHEGGHIESLIGKQMLHTVHQLPGATGSNTLQRKKMNSEAKACFTLSGLRQAMVYRIKAYHETKHSSLGRSPREAWESDFSGSFHSRELPESEHNTFKYTFYPEVPKKKKVAPEGIEMFRRFYSGPLLKELVSEELDVKYDPYDLSYILVKIEGEWKKVNCKRNRFNKSSDFEMYRWQRQQRGDRDGTMSPDGARALGEFHKTSAKEQKATRSEKQIRKRQKGKEDYRKEQIKRSKSPNSAKPGVPVTRRSESKRMPVNAYKNNVFSFTGGMNAVSEASDEFDMPLIYETSSP</sequence>
<dbReference type="AlphaFoldDB" id="A0AAW5HMK3"/>
<proteinExistence type="predicted"/>
<dbReference type="InterPro" id="IPR001584">
    <property type="entry name" value="Integrase_cat-core"/>
</dbReference>
<evidence type="ECO:0000256" key="1">
    <source>
        <dbReference type="SAM" id="MobiDB-lite"/>
    </source>
</evidence>
<comment type="caution">
    <text evidence="3">The sequence shown here is derived from an EMBL/GenBank/DDBJ whole genome shotgun (WGS) entry which is preliminary data.</text>
</comment>
<evidence type="ECO:0000313" key="4">
    <source>
        <dbReference type="Proteomes" id="UP001202943"/>
    </source>
</evidence>
<dbReference type="InterPro" id="IPR015378">
    <property type="entry name" value="Transposase-like_Mu_C"/>
</dbReference>
<reference evidence="3" key="2">
    <citation type="submission" date="2023-08" db="EMBL/GenBank/DDBJ databases">
        <title>Isolation, Identification, Denitrification Characteristics of A Highly Efficient Aerobic Denitrifying Bacterial Strain DS2.</title>
        <authorList>
            <person name="Wang H."/>
        </authorList>
    </citation>
    <scope>NUCLEOTIDE SEQUENCE</scope>
    <source>
        <strain evidence="3">DS2</strain>
    </source>
</reference>
<dbReference type="InterPro" id="IPR012337">
    <property type="entry name" value="RNaseH-like_sf"/>
</dbReference>
<gene>
    <name evidence="3" type="ORF">M8C81_22110</name>
</gene>
<evidence type="ECO:0000259" key="2">
    <source>
        <dbReference type="PROSITE" id="PS50994"/>
    </source>
</evidence>